<accession>A0ABW3SUA9</accession>
<dbReference type="RefSeq" id="WP_377530593.1">
    <property type="nucleotide sequence ID" value="NZ_JBHTLD010000193.1"/>
</dbReference>
<feature type="transmembrane region" description="Helical" evidence="1">
    <location>
        <begin position="124"/>
        <end position="143"/>
    </location>
</feature>
<evidence type="ECO:0000256" key="1">
    <source>
        <dbReference type="SAM" id="Phobius"/>
    </source>
</evidence>
<gene>
    <name evidence="2" type="ORF">ACFQ2O_17165</name>
</gene>
<evidence type="ECO:0008006" key="4">
    <source>
        <dbReference type="Google" id="ProtNLM"/>
    </source>
</evidence>
<keyword evidence="1" id="KW-1133">Transmembrane helix</keyword>
<feature type="transmembrane region" description="Helical" evidence="1">
    <location>
        <begin position="149"/>
        <end position="167"/>
    </location>
</feature>
<proteinExistence type="predicted"/>
<name>A0ABW3SUA9_9BACT</name>
<evidence type="ECO:0000313" key="3">
    <source>
        <dbReference type="Proteomes" id="UP001597094"/>
    </source>
</evidence>
<evidence type="ECO:0000313" key="2">
    <source>
        <dbReference type="EMBL" id="MFD1187945.1"/>
    </source>
</evidence>
<keyword evidence="1" id="KW-0812">Transmembrane</keyword>
<sequence length="181" mass="20492">MITTETYQSNKPFINSLITGLFYFLFTVSVYFIEVTKIPYMVLMPYLPGVTFPLLTTYYNLPNDKRTDKKVFIHFVLSVLVNHGCVWLYSGEGSMPHIVVAAGAVGSLLYLLTTKYILRKRLSLTMIWLASTSSGLVFLPYDLQGTKSFFMLGPAILIWTLINGLLLNREYKISPIQVAKA</sequence>
<feature type="transmembrane region" description="Helical" evidence="1">
    <location>
        <begin position="38"/>
        <end position="59"/>
    </location>
</feature>
<keyword evidence="1" id="KW-0472">Membrane</keyword>
<dbReference type="Proteomes" id="UP001597094">
    <property type="component" value="Unassembled WGS sequence"/>
</dbReference>
<keyword evidence="3" id="KW-1185">Reference proteome</keyword>
<organism evidence="2 3">
    <name type="scientific">Pontibacter rugosus</name>
    <dbReference type="NCBI Taxonomy" id="1745966"/>
    <lineage>
        <taxon>Bacteria</taxon>
        <taxon>Pseudomonadati</taxon>
        <taxon>Bacteroidota</taxon>
        <taxon>Cytophagia</taxon>
        <taxon>Cytophagales</taxon>
        <taxon>Hymenobacteraceae</taxon>
        <taxon>Pontibacter</taxon>
    </lineage>
</organism>
<comment type="caution">
    <text evidence="2">The sequence shown here is derived from an EMBL/GenBank/DDBJ whole genome shotgun (WGS) entry which is preliminary data.</text>
</comment>
<feature type="transmembrane region" description="Helical" evidence="1">
    <location>
        <begin position="95"/>
        <end position="112"/>
    </location>
</feature>
<feature type="transmembrane region" description="Helical" evidence="1">
    <location>
        <begin position="12"/>
        <end position="32"/>
    </location>
</feature>
<protein>
    <recommendedName>
        <fullName evidence="4">TspO/MBR related protein</fullName>
    </recommendedName>
</protein>
<feature type="transmembrane region" description="Helical" evidence="1">
    <location>
        <begin position="71"/>
        <end position="89"/>
    </location>
</feature>
<reference evidence="3" key="1">
    <citation type="journal article" date="2019" name="Int. J. Syst. Evol. Microbiol.">
        <title>The Global Catalogue of Microorganisms (GCM) 10K type strain sequencing project: providing services to taxonomists for standard genome sequencing and annotation.</title>
        <authorList>
            <consortium name="The Broad Institute Genomics Platform"/>
            <consortium name="The Broad Institute Genome Sequencing Center for Infectious Disease"/>
            <person name="Wu L."/>
            <person name="Ma J."/>
        </authorList>
    </citation>
    <scope>NUCLEOTIDE SEQUENCE [LARGE SCALE GENOMIC DNA]</scope>
    <source>
        <strain evidence="3">JCM 31319</strain>
    </source>
</reference>
<dbReference type="EMBL" id="JBHTLD010000193">
    <property type="protein sequence ID" value="MFD1187945.1"/>
    <property type="molecule type" value="Genomic_DNA"/>
</dbReference>